<reference evidence="2" key="1">
    <citation type="submission" date="2020-06" db="EMBL/GenBank/DDBJ databases">
        <authorList>
            <person name="Li T."/>
            <person name="Hu X."/>
            <person name="Zhang T."/>
            <person name="Song X."/>
            <person name="Zhang H."/>
            <person name="Dai N."/>
            <person name="Sheng W."/>
            <person name="Hou X."/>
            <person name="Wei L."/>
        </authorList>
    </citation>
    <scope>NUCLEOTIDE SEQUENCE</scope>
    <source>
        <strain evidence="2">KEN1</strain>
        <tissue evidence="2">Leaf</tissue>
    </source>
</reference>
<dbReference type="CDD" id="cd09272">
    <property type="entry name" value="RNase_HI_RT_Ty1"/>
    <property type="match status" value="1"/>
</dbReference>
<name>A0AAW2WTE6_9LAMI</name>
<dbReference type="InterPro" id="IPR013103">
    <property type="entry name" value="RVT_2"/>
</dbReference>
<evidence type="ECO:0000259" key="1">
    <source>
        <dbReference type="Pfam" id="PF07727"/>
    </source>
</evidence>
<dbReference type="Pfam" id="PF07727">
    <property type="entry name" value="RVT_2"/>
    <property type="match status" value="1"/>
</dbReference>
<proteinExistence type="predicted"/>
<gene>
    <name evidence="2" type="ORF">Slati_2190500</name>
</gene>
<reference evidence="2" key="2">
    <citation type="journal article" date="2024" name="Plant">
        <title>Genomic evolution and insights into agronomic trait innovations of Sesamum species.</title>
        <authorList>
            <person name="Miao H."/>
            <person name="Wang L."/>
            <person name="Qu L."/>
            <person name="Liu H."/>
            <person name="Sun Y."/>
            <person name="Le M."/>
            <person name="Wang Q."/>
            <person name="Wei S."/>
            <person name="Zheng Y."/>
            <person name="Lin W."/>
            <person name="Duan Y."/>
            <person name="Cao H."/>
            <person name="Xiong S."/>
            <person name="Wang X."/>
            <person name="Wei L."/>
            <person name="Li C."/>
            <person name="Ma Q."/>
            <person name="Ju M."/>
            <person name="Zhao R."/>
            <person name="Li G."/>
            <person name="Mu C."/>
            <person name="Tian Q."/>
            <person name="Mei H."/>
            <person name="Zhang T."/>
            <person name="Gao T."/>
            <person name="Zhang H."/>
        </authorList>
    </citation>
    <scope>NUCLEOTIDE SEQUENCE</scope>
    <source>
        <strain evidence="2">KEN1</strain>
    </source>
</reference>
<dbReference type="AlphaFoldDB" id="A0AAW2WTE6"/>
<comment type="caution">
    <text evidence="2">The sequence shown here is derived from an EMBL/GenBank/DDBJ whole genome shotgun (WGS) entry which is preliminary data.</text>
</comment>
<feature type="domain" description="Reverse transcriptase Ty1/copia-type" evidence="1">
    <location>
        <begin position="178"/>
        <end position="283"/>
    </location>
</feature>
<accession>A0AAW2WTE6</accession>
<sequence length="527" mass="59529">MVFAIETQRAAHVNMTDTSGHIACNLTSKENRREGGDRYTQTRKPFQDKRSLICTNCCKPGHSQDTCFQLHGIPDWYKSLNDKRNKGPTNRGLVANVEDKVTETTVASTQNMTEMMFELLKLMRTHNLPSDPLTNCANFVNFDEEFAVLQEPRSFSKAVKHEEWMDAMKVEIEALEHNNTWKLTPLPNGKTAIRAIGCKRVYKTKLHVDGFVERYKARPIAKGFNQIEGVDYTDSFSPVAKTVTVHLFLALAAAHGWPLQQLDVNNAFLHGYLDEDPYMTPPKRYPAASGMDIGDARYFLDLEIAWNSTGIYVAQTKYVADIFNDTGLVQDKSVCFTLPDISHLVPCEDHWRAALHVVRYLKGTPSKGLFLPAQSSFALTVYCNADWASCTDSRRSLTGFCIFLGDALVLWKTKKQSKVSRSTTEAEYRSMVATVCELHWISYILSDLGISLSLPVELFCDNRATLHIVANPVFHERMKHIELDCHIVHDAYKDGFTNPTYVRDGVLELQQQQEQGSVSRVVILDVG</sequence>
<dbReference type="SUPFAM" id="SSF56672">
    <property type="entry name" value="DNA/RNA polymerases"/>
    <property type="match status" value="1"/>
</dbReference>
<evidence type="ECO:0000313" key="2">
    <source>
        <dbReference type="EMBL" id="KAL0444678.1"/>
    </source>
</evidence>
<dbReference type="PANTHER" id="PTHR11439:SF465">
    <property type="entry name" value="REVERSE TRANSCRIPTASE TY1_COPIA-TYPE DOMAIN-CONTAINING PROTEIN"/>
    <property type="match status" value="1"/>
</dbReference>
<dbReference type="PANTHER" id="PTHR11439">
    <property type="entry name" value="GAG-POL-RELATED RETROTRANSPOSON"/>
    <property type="match status" value="1"/>
</dbReference>
<dbReference type="EMBL" id="JACGWN010000007">
    <property type="protein sequence ID" value="KAL0444678.1"/>
    <property type="molecule type" value="Genomic_DNA"/>
</dbReference>
<organism evidence="2">
    <name type="scientific">Sesamum latifolium</name>
    <dbReference type="NCBI Taxonomy" id="2727402"/>
    <lineage>
        <taxon>Eukaryota</taxon>
        <taxon>Viridiplantae</taxon>
        <taxon>Streptophyta</taxon>
        <taxon>Embryophyta</taxon>
        <taxon>Tracheophyta</taxon>
        <taxon>Spermatophyta</taxon>
        <taxon>Magnoliopsida</taxon>
        <taxon>eudicotyledons</taxon>
        <taxon>Gunneridae</taxon>
        <taxon>Pentapetalae</taxon>
        <taxon>asterids</taxon>
        <taxon>lamiids</taxon>
        <taxon>Lamiales</taxon>
        <taxon>Pedaliaceae</taxon>
        <taxon>Sesamum</taxon>
    </lineage>
</organism>
<protein>
    <submittedName>
        <fullName evidence="2">Retrovirus-related Pol polyprotein from transposon RE2</fullName>
    </submittedName>
</protein>
<dbReference type="InterPro" id="IPR043502">
    <property type="entry name" value="DNA/RNA_pol_sf"/>
</dbReference>